<gene>
    <name evidence="2" type="ordered locus">Srot_1161</name>
</gene>
<dbReference type="Proteomes" id="UP000002247">
    <property type="component" value="Chromosome"/>
</dbReference>
<dbReference type="STRING" id="640132.Srot_1161"/>
<sequence>MGSERDLPVEEDYKDFGQEGMIQPELYQSNGRSPRILPLLPPSPAGQSSLVVDDDPLGKDMALEGPGGRAVVHFPQHG</sequence>
<protein>
    <submittedName>
        <fullName evidence="2">Uncharacterized protein</fullName>
    </submittedName>
</protein>
<dbReference type="HOGENOM" id="CLU_2620035_0_0_11"/>
<keyword evidence="3" id="KW-1185">Reference proteome</keyword>
<organism evidence="2 3">
    <name type="scientific">Segniliparus rotundus (strain ATCC BAA-972 / CDC 1076 / CIP 108378 / DSM 44985 / JCM 13578)</name>
    <dbReference type="NCBI Taxonomy" id="640132"/>
    <lineage>
        <taxon>Bacteria</taxon>
        <taxon>Bacillati</taxon>
        <taxon>Actinomycetota</taxon>
        <taxon>Actinomycetes</taxon>
        <taxon>Mycobacteriales</taxon>
        <taxon>Segniliparaceae</taxon>
        <taxon>Segniliparus</taxon>
    </lineage>
</organism>
<dbReference type="AlphaFoldDB" id="D6ZFA9"/>
<accession>D6ZFA9</accession>
<dbReference type="EMBL" id="CP001958">
    <property type="protein sequence ID" value="ADG97633.1"/>
    <property type="molecule type" value="Genomic_DNA"/>
</dbReference>
<reference evidence="2 3" key="1">
    <citation type="journal article" date="2010" name="Stand. Genomic Sci.">
        <title>Complete genome sequence of Segniliparus rotundus type strain (CDC 1076).</title>
        <authorList>
            <person name="Sikorski J."/>
            <person name="Lapidus A."/>
            <person name="Copeland A."/>
            <person name="Misra M."/>
            <person name="Glavina Del Rio T."/>
            <person name="Nolan M."/>
            <person name="Lucas S."/>
            <person name="Chen F."/>
            <person name="Tice H."/>
            <person name="Cheng J.F."/>
            <person name="Jando M."/>
            <person name="Schneider S."/>
            <person name="Bruce D."/>
            <person name="Goodwin L."/>
            <person name="Pitluck S."/>
            <person name="Liolios K."/>
            <person name="Mikhailova N."/>
            <person name="Pati A."/>
            <person name="Ivanova N."/>
            <person name="Mavromatis K."/>
            <person name="Chen A."/>
            <person name="Palaniappan K."/>
            <person name="Chertkov O."/>
            <person name="Land M."/>
            <person name="Hauser L."/>
            <person name="Chang Y.J."/>
            <person name="Jeffries C.D."/>
            <person name="Brettin T."/>
            <person name="Detter J.C."/>
            <person name="Han C."/>
            <person name="Rohde M."/>
            <person name="Goker M."/>
            <person name="Bristow J."/>
            <person name="Eisen J.A."/>
            <person name="Markowitz V."/>
            <person name="Hugenholtz P."/>
            <person name="Kyrpides N.C."/>
            <person name="Klenk H.P."/>
        </authorList>
    </citation>
    <scope>NUCLEOTIDE SEQUENCE [LARGE SCALE GENOMIC DNA]</scope>
    <source>
        <strain evidence="3">ATCC BAA-972 / CDC 1076 / CIP 108378 / DSM 44985 / JCM 13578</strain>
    </source>
</reference>
<feature type="region of interest" description="Disordered" evidence="1">
    <location>
        <begin position="1"/>
        <end position="20"/>
    </location>
</feature>
<dbReference type="KEGG" id="srt:Srot_1161"/>
<name>D6ZFA9_SEGRD</name>
<evidence type="ECO:0000256" key="1">
    <source>
        <dbReference type="SAM" id="MobiDB-lite"/>
    </source>
</evidence>
<evidence type="ECO:0000313" key="2">
    <source>
        <dbReference type="EMBL" id="ADG97633.1"/>
    </source>
</evidence>
<proteinExistence type="predicted"/>
<evidence type="ECO:0000313" key="3">
    <source>
        <dbReference type="Proteomes" id="UP000002247"/>
    </source>
</evidence>
<dbReference type="RefSeq" id="WP_013138089.1">
    <property type="nucleotide sequence ID" value="NC_014168.1"/>
</dbReference>